<dbReference type="EMBL" id="ABSV01000792">
    <property type="protein sequence ID" value="EDZ72383.1"/>
    <property type="molecule type" value="Genomic_DNA"/>
</dbReference>
<proteinExistence type="predicted"/>
<accession>B5VI61</accession>
<evidence type="ECO:0000313" key="1">
    <source>
        <dbReference type="EMBL" id="EDZ72383.1"/>
    </source>
</evidence>
<dbReference type="AlphaFoldDB" id="B5VI61"/>
<sequence length="181" mass="19959">MESPAPTSSPSLPTRFTPCPVAVLPSSSSPSWSFSTSCMPESTCSEISTSFFDTFNSSSDLFRSRICLLSDNRSFSIFSDSFTYFSFSISSCVSRSHSFVNLLSNFSMVSLTNSWIIAWLSSMYFSEISLDLSETLPNLSSPCSSVWTASFTHSINFEPDTLPSRLSPPLPFSVEPTTSWM</sequence>
<reference evidence="1 2" key="1">
    <citation type="journal article" date="2008" name="FEMS Yeast Res.">
        <title>Comparative genome analysis of a Saccharomyces cerevisiae wine strain.</title>
        <authorList>
            <person name="Borneman A.R."/>
            <person name="Forgan A.H."/>
            <person name="Pretorius I.S."/>
            <person name="Chambers P.J."/>
        </authorList>
    </citation>
    <scope>NUCLEOTIDE SEQUENCE [LARGE SCALE GENOMIC DNA]</scope>
    <source>
        <strain evidence="1 2">AWRI1631</strain>
    </source>
</reference>
<organism evidence="1 2">
    <name type="scientific">Saccharomyces cerevisiae (strain AWRI1631)</name>
    <name type="common">Baker's yeast</name>
    <dbReference type="NCBI Taxonomy" id="545124"/>
    <lineage>
        <taxon>Eukaryota</taxon>
        <taxon>Fungi</taxon>
        <taxon>Dikarya</taxon>
        <taxon>Ascomycota</taxon>
        <taxon>Saccharomycotina</taxon>
        <taxon>Saccharomycetes</taxon>
        <taxon>Saccharomycetales</taxon>
        <taxon>Saccharomycetaceae</taxon>
        <taxon>Saccharomyces</taxon>
    </lineage>
</organism>
<name>B5VI61_YEAS6</name>
<gene>
    <name evidence="1" type="ORF">AWRI1631_61010</name>
</gene>
<comment type="caution">
    <text evidence="1">The sequence shown here is derived from an EMBL/GenBank/DDBJ whole genome shotgun (WGS) entry which is preliminary data.</text>
</comment>
<evidence type="ECO:0000313" key="2">
    <source>
        <dbReference type="Proteomes" id="UP000008988"/>
    </source>
</evidence>
<protein>
    <submittedName>
        <fullName evidence="1">Uncharacterized protein</fullName>
    </submittedName>
</protein>
<dbReference type="Proteomes" id="UP000008988">
    <property type="component" value="Unassembled WGS sequence"/>
</dbReference>